<keyword evidence="2" id="KW-1185">Reference proteome</keyword>
<dbReference type="Proteomes" id="UP000749559">
    <property type="component" value="Unassembled WGS sequence"/>
</dbReference>
<dbReference type="EMBL" id="CAIIXF020000007">
    <property type="protein sequence ID" value="CAH1789889.1"/>
    <property type="molecule type" value="Genomic_DNA"/>
</dbReference>
<comment type="caution">
    <text evidence="1">The sequence shown here is derived from an EMBL/GenBank/DDBJ whole genome shotgun (WGS) entry which is preliminary data.</text>
</comment>
<dbReference type="PANTHER" id="PTHR36299">
    <property type="entry name" value="AGAP008005-PA"/>
    <property type="match status" value="1"/>
</dbReference>
<evidence type="ECO:0000313" key="2">
    <source>
        <dbReference type="Proteomes" id="UP000749559"/>
    </source>
</evidence>
<dbReference type="AlphaFoldDB" id="A0A8J1TSW3"/>
<gene>
    <name evidence="1" type="ORF">OFUS_LOCUS15173</name>
</gene>
<dbReference type="InterPro" id="IPR031941">
    <property type="entry name" value="DUF4773"/>
</dbReference>
<accession>A0A8J1TSW3</accession>
<organism evidence="1 2">
    <name type="scientific">Owenia fusiformis</name>
    <name type="common">Polychaete worm</name>
    <dbReference type="NCBI Taxonomy" id="6347"/>
    <lineage>
        <taxon>Eukaryota</taxon>
        <taxon>Metazoa</taxon>
        <taxon>Spiralia</taxon>
        <taxon>Lophotrochozoa</taxon>
        <taxon>Annelida</taxon>
        <taxon>Polychaeta</taxon>
        <taxon>Sedentaria</taxon>
        <taxon>Canalipalpata</taxon>
        <taxon>Sabellida</taxon>
        <taxon>Oweniida</taxon>
        <taxon>Oweniidae</taxon>
        <taxon>Owenia</taxon>
    </lineage>
</organism>
<dbReference type="Pfam" id="PF15998">
    <property type="entry name" value="DUF4773"/>
    <property type="match status" value="1"/>
</dbReference>
<protein>
    <submittedName>
        <fullName evidence="1">Uncharacterized protein</fullName>
    </submittedName>
</protein>
<sequence length="234" mass="26601">MANFRMAKKYQNVIVFVVIAVAVLYFIIPNVYKSEDAIEVDQSIKTRLRQKASQFDDVVKQYKNISQETLHSKGNASVLRITKPQSLYLSTYLRIGTIEENWIKIREGHFEVKNNEGTCTCTFGTCKCCIHFMVKKLKINSVVCAVFSKTTMLDVVLLYNDAPVLHEQRPAKESMPVCIHQADSGAELCAVFHKLQMHPFQDQSYSLGGCLNFQLVVMQKEKLVFPSGCFDLSQ</sequence>
<evidence type="ECO:0000313" key="1">
    <source>
        <dbReference type="EMBL" id="CAH1789889.1"/>
    </source>
</evidence>
<proteinExistence type="predicted"/>
<reference evidence="1" key="1">
    <citation type="submission" date="2022-03" db="EMBL/GenBank/DDBJ databases">
        <authorList>
            <person name="Martin C."/>
        </authorList>
    </citation>
    <scope>NUCLEOTIDE SEQUENCE</scope>
</reference>
<dbReference type="PANTHER" id="PTHR36299:SF2">
    <property type="entry name" value="DUF4773 DOMAIN-CONTAINING PROTEIN"/>
    <property type="match status" value="1"/>
</dbReference>
<name>A0A8J1TSW3_OWEFU</name>